<evidence type="ECO:0000259" key="2">
    <source>
        <dbReference type="Pfam" id="PF01757"/>
    </source>
</evidence>
<feature type="transmembrane region" description="Helical" evidence="1">
    <location>
        <begin position="279"/>
        <end position="303"/>
    </location>
</feature>
<proteinExistence type="predicted"/>
<keyword evidence="3" id="KW-0012">Acyltransferase</keyword>
<feature type="transmembrane region" description="Helical" evidence="1">
    <location>
        <begin position="342"/>
        <end position="365"/>
    </location>
</feature>
<name>A0ABS3YHQ5_9BACT</name>
<dbReference type="GO" id="GO:0016746">
    <property type="term" value="F:acyltransferase activity"/>
    <property type="evidence" value="ECO:0007669"/>
    <property type="project" value="UniProtKB-KW"/>
</dbReference>
<feature type="transmembrane region" description="Helical" evidence="1">
    <location>
        <begin position="315"/>
        <end position="336"/>
    </location>
</feature>
<evidence type="ECO:0000313" key="4">
    <source>
        <dbReference type="Proteomes" id="UP000679126"/>
    </source>
</evidence>
<dbReference type="Proteomes" id="UP000679126">
    <property type="component" value="Unassembled WGS sequence"/>
</dbReference>
<keyword evidence="1" id="KW-0472">Membrane</keyword>
<feature type="transmembrane region" description="Helical" evidence="1">
    <location>
        <begin position="211"/>
        <end position="234"/>
    </location>
</feature>
<gene>
    <name evidence="3" type="ORF">J7I43_18485</name>
</gene>
<dbReference type="PANTHER" id="PTHR23028">
    <property type="entry name" value="ACETYLTRANSFERASE"/>
    <property type="match status" value="1"/>
</dbReference>
<reference evidence="4" key="1">
    <citation type="submission" date="2021-03" db="EMBL/GenBank/DDBJ databases">
        <title>Assistant Professor.</title>
        <authorList>
            <person name="Huq M.A."/>
        </authorList>
    </citation>
    <scope>NUCLEOTIDE SEQUENCE [LARGE SCALE GENOMIC DNA]</scope>
    <source>
        <strain evidence="4">MAH-28</strain>
    </source>
</reference>
<feature type="transmembrane region" description="Helical" evidence="1">
    <location>
        <begin position="119"/>
        <end position="141"/>
    </location>
</feature>
<sequence>MRVYFKNLDAIRFIAAFLVVLHHAQFFKEESNVDVWKFMDGALAETGRMGVNLFFVLSGFLISYLLMKERQDTGTLNFRNFYIRRILRIWPLYFAFGLTMVLFAPYVLHMLGVAPDYGLATIITNLVFLLLFAVNIQLAFFPYNKGIVEISWSVCIEEQFYLVWPLLITLFRNRLKTLFILMLGIGFLSKLLCLVLPYFFPSLTTPQLFGINYVLLFDKLELFGTGMFAAYLLFHKESYKKLFSILMNKVVQLVVLVITFLFVFSVIKIEALSNTYFDHFIHAVLFGYMMLMAVAPNSILHLEQPLFKTLGKVSYGIYLFHTPVCQLVLIVFLKFFGRTPDVIIYEISYPLACLVLTCAVAYVSYEMFEKRFLKIKTRYAVVQTRL</sequence>
<dbReference type="RefSeq" id="WP_209147339.1">
    <property type="nucleotide sequence ID" value="NZ_JAGHKP010000003.1"/>
</dbReference>
<dbReference type="Pfam" id="PF01757">
    <property type="entry name" value="Acyl_transf_3"/>
    <property type="match status" value="1"/>
</dbReference>
<dbReference type="PANTHER" id="PTHR23028:SF131">
    <property type="entry name" value="BLR2367 PROTEIN"/>
    <property type="match status" value="1"/>
</dbReference>
<evidence type="ECO:0000313" key="3">
    <source>
        <dbReference type="EMBL" id="MBO9154220.1"/>
    </source>
</evidence>
<feature type="transmembrane region" description="Helical" evidence="1">
    <location>
        <begin position="246"/>
        <end position="267"/>
    </location>
</feature>
<dbReference type="InterPro" id="IPR050879">
    <property type="entry name" value="Acyltransferase_3"/>
</dbReference>
<feature type="domain" description="Acyltransferase 3" evidence="2">
    <location>
        <begin position="6"/>
        <end position="365"/>
    </location>
</feature>
<accession>A0ABS3YHQ5</accession>
<feature type="transmembrane region" description="Helical" evidence="1">
    <location>
        <begin position="87"/>
        <end position="107"/>
    </location>
</feature>
<dbReference type="InterPro" id="IPR002656">
    <property type="entry name" value="Acyl_transf_3_dom"/>
</dbReference>
<dbReference type="EMBL" id="JAGHKP010000003">
    <property type="protein sequence ID" value="MBO9154220.1"/>
    <property type="molecule type" value="Genomic_DNA"/>
</dbReference>
<keyword evidence="1" id="KW-1133">Transmembrane helix</keyword>
<keyword evidence="4" id="KW-1185">Reference proteome</keyword>
<feature type="transmembrane region" description="Helical" evidence="1">
    <location>
        <begin position="50"/>
        <end position="67"/>
    </location>
</feature>
<keyword evidence="1" id="KW-0812">Transmembrane</keyword>
<evidence type="ECO:0000256" key="1">
    <source>
        <dbReference type="SAM" id="Phobius"/>
    </source>
</evidence>
<organism evidence="3 4">
    <name type="scientific">Chitinophaga chungangae</name>
    <dbReference type="NCBI Taxonomy" id="2821488"/>
    <lineage>
        <taxon>Bacteria</taxon>
        <taxon>Pseudomonadati</taxon>
        <taxon>Bacteroidota</taxon>
        <taxon>Chitinophagia</taxon>
        <taxon>Chitinophagales</taxon>
        <taxon>Chitinophagaceae</taxon>
        <taxon>Chitinophaga</taxon>
    </lineage>
</organism>
<feature type="transmembrane region" description="Helical" evidence="1">
    <location>
        <begin position="178"/>
        <end position="199"/>
    </location>
</feature>
<protein>
    <submittedName>
        <fullName evidence="3">Acyltransferase</fullName>
    </submittedName>
</protein>
<keyword evidence="3" id="KW-0808">Transferase</keyword>
<comment type="caution">
    <text evidence="3">The sequence shown here is derived from an EMBL/GenBank/DDBJ whole genome shotgun (WGS) entry which is preliminary data.</text>
</comment>